<reference evidence="1 2" key="1">
    <citation type="submission" date="2019-04" db="EMBL/GenBank/DDBJ databases">
        <title>Aspergillus burnettii sp. nov., novel species from soil in southeast Queensland.</title>
        <authorList>
            <person name="Gilchrist C.L.M."/>
            <person name="Pitt J.I."/>
            <person name="Lange L."/>
            <person name="Lacey H.J."/>
            <person name="Vuong D."/>
            <person name="Midgley D.J."/>
            <person name="Greenfield P."/>
            <person name="Bradbury M."/>
            <person name="Lacey E."/>
            <person name="Busk P.K."/>
            <person name="Pilgaard B."/>
            <person name="Chooi Y.H."/>
            <person name="Piggott A.M."/>
        </authorList>
    </citation>
    <scope>NUCLEOTIDE SEQUENCE [LARGE SCALE GENOMIC DNA]</scope>
    <source>
        <strain evidence="1 2">FRR 5400</strain>
    </source>
</reference>
<gene>
    <name evidence="1" type="ORF">ETB97_005258</name>
</gene>
<comment type="caution">
    <text evidence="1">The sequence shown here is derived from an EMBL/GenBank/DDBJ whole genome shotgun (WGS) entry which is preliminary data.</text>
</comment>
<dbReference type="Proteomes" id="UP000541154">
    <property type="component" value="Unassembled WGS sequence"/>
</dbReference>
<protein>
    <submittedName>
        <fullName evidence="1">Uncharacterized protein</fullName>
    </submittedName>
</protein>
<evidence type="ECO:0000313" key="2">
    <source>
        <dbReference type="Proteomes" id="UP000541154"/>
    </source>
</evidence>
<name>A0A8H6E363_PETAA</name>
<evidence type="ECO:0000313" key="1">
    <source>
        <dbReference type="EMBL" id="KAF5857806.1"/>
    </source>
</evidence>
<proteinExistence type="predicted"/>
<dbReference type="AlphaFoldDB" id="A0A8H6E363"/>
<sequence length="81" mass="8698">MANLKDMEYGISSRVQTEWSNTKFSIALATTAAASTTFSMVAVHSSSEIQEPAAPALRQDYVGIVAHVVETSDPNGCLYTE</sequence>
<keyword evidence="2" id="KW-1185">Reference proteome</keyword>
<dbReference type="EMBL" id="SPNV01000237">
    <property type="protein sequence ID" value="KAF5857806.1"/>
    <property type="molecule type" value="Genomic_DNA"/>
</dbReference>
<organism evidence="1 2">
    <name type="scientific">Petromyces alliaceus</name>
    <name type="common">Aspergillus alliaceus</name>
    <dbReference type="NCBI Taxonomy" id="209559"/>
    <lineage>
        <taxon>Eukaryota</taxon>
        <taxon>Fungi</taxon>
        <taxon>Dikarya</taxon>
        <taxon>Ascomycota</taxon>
        <taxon>Pezizomycotina</taxon>
        <taxon>Eurotiomycetes</taxon>
        <taxon>Eurotiomycetidae</taxon>
        <taxon>Eurotiales</taxon>
        <taxon>Aspergillaceae</taxon>
        <taxon>Aspergillus</taxon>
        <taxon>Aspergillus subgen. Circumdati</taxon>
    </lineage>
</organism>
<accession>A0A8H6E363</accession>